<dbReference type="EC" id="6.2.-.-" evidence="8"/>
<dbReference type="RefSeq" id="WP_168630593.1">
    <property type="nucleotide sequence ID" value="NZ_BONL01000006.1"/>
</dbReference>
<feature type="compositionally biased region" description="Low complexity" evidence="10">
    <location>
        <begin position="799"/>
        <end position="815"/>
    </location>
</feature>
<dbReference type="Gene3D" id="3.30.420.40">
    <property type="match status" value="1"/>
</dbReference>
<dbReference type="GO" id="GO:0003998">
    <property type="term" value="F:acylphosphatase activity"/>
    <property type="evidence" value="ECO:0007669"/>
    <property type="project" value="UniProtKB-EC"/>
</dbReference>
<dbReference type="GO" id="GO:0003725">
    <property type="term" value="F:double-stranded RNA binding"/>
    <property type="evidence" value="ECO:0007669"/>
    <property type="project" value="InterPro"/>
</dbReference>
<protein>
    <recommendedName>
        <fullName evidence="8">Carbamoyltransferase</fullName>
        <ecNumber evidence="8">6.2.-.-</ecNumber>
    </recommendedName>
</protein>
<proteinExistence type="inferred from homology"/>
<name>A0A7X6KWC0_9CELL</name>
<feature type="active site" evidence="9">
    <location>
        <position position="36"/>
    </location>
</feature>
<keyword evidence="6" id="KW-0862">Zinc</keyword>
<dbReference type="InterPro" id="IPR004421">
    <property type="entry name" value="Carbamoyltransferase_HypF"/>
</dbReference>
<dbReference type="InterPro" id="IPR006070">
    <property type="entry name" value="Sua5-like_dom"/>
</dbReference>
<evidence type="ECO:0000256" key="8">
    <source>
        <dbReference type="PIRNR" id="PIRNR006256"/>
    </source>
</evidence>
<accession>A0A7X6KWC0</accession>
<dbReference type="PIRSF" id="PIRSF006256">
    <property type="entry name" value="CMPcnvr_hdrg_mat"/>
    <property type="match status" value="1"/>
</dbReference>
<dbReference type="GO" id="GO:0016874">
    <property type="term" value="F:ligase activity"/>
    <property type="evidence" value="ECO:0007669"/>
    <property type="project" value="UniProtKB-UniRule"/>
</dbReference>
<dbReference type="UniPathway" id="UPA00335"/>
<evidence type="ECO:0000256" key="3">
    <source>
        <dbReference type="ARBA" id="ARBA00022598"/>
    </source>
</evidence>
<evidence type="ECO:0000256" key="2">
    <source>
        <dbReference type="ARBA" id="ARBA00008097"/>
    </source>
</evidence>
<keyword evidence="14" id="KW-1185">Reference proteome</keyword>
<feature type="active site" evidence="9">
    <location>
        <position position="18"/>
    </location>
</feature>
<evidence type="ECO:0000256" key="9">
    <source>
        <dbReference type="PROSITE-ProRule" id="PRU00520"/>
    </source>
</evidence>
<evidence type="ECO:0000256" key="7">
    <source>
        <dbReference type="ARBA" id="ARBA00048220"/>
    </source>
</evidence>
<dbReference type="Pfam" id="PF00708">
    <property type="entry name" value="Acylphosphatase"/>
    <property type="match status" value="1"/>
</dbReference>
<keyword evidence="5" id="KW-0863">Zinc-finger</keyword>
<evidence type="ECO:0000256" key="5">
    <source>
        <dbReference type="ARBA" id="ARBA00022771"/>
    </source>
</evidence>
<dbReference type="GO" id="GO:0016743">
    <property type="term" value="F:carboxyl- or carbamoyltransferase activity"/>
    <property type="evidence" value="ECO:0007669"/>
    <property type="project" value="UniProtKB-UniRule"/>
</dbReference>
<keyword evidence="13" id="KW-0808">Transferase</keyword>
<keyword evidence="3" id="KW-0436">Ligase</keyword>
<comment type="caution">
    <text evidence="13">The sequence shown here is derived from an EMBL/GenBank/DDBJ whole genome shotgun (WGS) entry which is preliminary data.</text>
</comment>
<feature type="domain" description="YrdC-like" evidence="12">
    <location>
        <begin position="200"/>
        <end position="388"/>
    </location>
</feature>
<evidence type="ECO:0000313" key="14">
    <source>
        <dbReference type="Proteomes" id="UP000581206"/>
    </source>
</evidence>
<gene>
    <name evidence="13" type="primary">hypF</name>
    <name evidence="13" type="ORF">HGA03_12390</name>
</gene>
<dbReference type="Gene3D" id="3.90.870.50">
    <property type="match status" value="1"/>
</dbReference>
<dbReference type="Pfam" id="PF17788">
    <property type="entry name" value="HypF_C"/>
    <property type="match status" value="1"/>
</dbReference>
<dbReference type="InterPro" id="IPR011125">
    <property type="entry name" value="Znf_HypF"/>
</dbReference>
<dbReference type="PANTHER" id="PTHR42959:SF1">
    <property type="entry name" value="CARBAMOYLTRANSFERASE HYPF"/>
    <property type="match status" value="1"/>
</dbReference>
<dbReference type="GO" id="GO:0051604">
    <property type="term" value="P:protein maturation"/>
    <property type="evidence" value="ECO:0007669"/>
    <property type="project" value="TreeGrafter"/>
</dbReference>
<dbReference type="Pfam" id="PF01300">
    <property type="entry name" value="Sua5_yciO_yrdC"/>
    <property type="match status" value="1"/>
</dbReference>
<dbReference type="SUPFAM" id="SSF55821">
    <property type="entry name" value="YrdC/RibB"/>
    <property type="match status" value="1"/>
</dbReference>
<dbReference type="SUPFAM" id="SSF54975">
    <property type="entry name" value="Acylphosphatase/BLUF domain-like"/>
    <property type="match status" value="1"/>
</dbReference>
<dbReference type="PROSITE" id="PS51163">
    <property type="entry name" value="YRDC"/>
    <property type="match status" value="1"/>
</dbReference>
<dbReference type="InterPro" id="IPR041440">
    <property type="entry name" value="HypF_C"/>
</dbReference>
<dbReference type="Gene3D" id="3.30.420.360">
    <property type="match status" value="1"/>
</dbReference>
<dbReference type="PROSITE" id="PS00150">
    <property type="entry name" value="ACYLPHOSPHATASE_1"/>
    <property type="match status" value="1"/>
</dbReference>
<reference evidence="13 14" key="1">
    <citation type="submission" date="2020-04" db="EMBL/GenBank/DDBJ databases">
        <title>MicrobeNet Type strains.</title>
        <authorList>
            <person name="Nicholson A.C."/>
        </authorList>
    </citation>
    <scope>NUCLEOTIDE SEQUENCE [LARGE SCALE GENOMIC DNA]</scope>
    <source>
        <strain evidence="13 14">ATCC BAA-788</strain>
    </source>
</reference>
<dbReference type="InterPro" id="IPR051060">
    <property type="entry name" value="Carbamoyltrans_HypF-like"/>
</dbReference>
<evidence type="ECO:0000256" key="6">
    <source>
        <dbReference type="ARBA" id="ARBA00022833"/>
    </source>
</evidence>
<dbReference type="Proteomes" id="UP000581206">
    <property type="component" value="Unassembled WGS sequence"/>
</dbReference>
<evidence type="ECO:0000259" key="12">
    <source>
        <dbReference type="PROSITE" id="PS51163"/>
    </source>
</evidence>
<evidence type="ECO:0000259" key="11">
    <source>
        <dbReference type="PROSITE" id="PS51160"/>
    </source>
</evidence>
<feature type="region of interest" description="Disordered" evidence="10">
    <location>
        <begin position="796"/>
        <end position="815"/>
    </location>
</feature>
<keyword evidence="4" id="KW-0479">Metal-binding</keyword>
<evidence type="ECO:0000256" key="10">
    <source>
        <dbReference type="SAM" id="MobiDB-lite"/>
    </source>
</evidence>
<dbReference type="GO" id="GO:0008270">
    <property type="term" value="F:zinc ion binding"/>
    <property type="evidence" value="ECO:0007669"/>
    <property type="project" value="UniProtKB-KW"/>
</dbReference>
<dbReference type="Pfam" id="PF22521">
    <property type="entry name" value="HypF_C_2"/>
    <property type="match status" value="1"/>
</dbReference>
<dbReference type="InterPro" id="IPR036046">
    <property type="entry name" value="Acylphosphatase-like_dom_sf"/>
</dbReference>
<dbReference type="InterPro" id="IPR017968">
    <property type="entry name" value="Acylphosphatase_CS"/>
</dbReference>
<evidence type="ECO:0000256" key="1">
    <source>
        <dbReference type="ARBA" id="ARBA00004711"/>
    </source>
</evidence>
<evidence type="ECO:0000313" key="13">
    <source>
        <dbReference type="EMBL" id="NKY23462.1"/>
    </source>
</evidence>
<feature type="domain" description="Acylphosphatase-like" evidence="11">
    <location>
        <begin position="3"/>
        <end position="90"/>
    </location>
</feature>
<dbReference type="PROSITE" id="PS51160">
    <property type="entry name" value="ACYLPHOSPHATASE_3"/>
    <property type="match status" value="1"/>
</dbReference>
<dbReference type="Gene3D" id="3.30.110.120">
    <property type="match status" value="1"/>
</dbReference>
<comment type="pathway">
    <text evidence="1">Protein modification; [NiFe] hydrogenase maturation.</text>
</comment>
<dbReference type="PANTHER" id="PTHR42959">
    <property type="entry name" value="CARBAMOYLTRANSFERASE"/>
    <property type="match status" value="1"/>
</dbReference>
<dbReference type="InterPro" id="IPR017945">
    <property type="entry name" value="DHBP_synth_RibB-like_a/b_dom"/>
</dbReference>
<dbReference type="InterPro" id="IPR001792">
    <property type="entry name" value="Acylphosphatase-like_dom"/>
</dbReference>
<organism evidence="13 14">
    <name type="scientific">Cellulomonas denverensis</name>
    <dbReference type="NCBI Taxonomy" id="264297"/>
    <lineage>
        <taxon>Bacteria</taxon>
        <taxon>Bacillati</taxon>
        <taxon>Actinomycetota</taxon>
        <taxon>Actinomycetes</taxon>
        <taxon>Micrococcales</taxon>
        <taxon>Cellulomonadaceae</taxon>
        <taxon>Cellulomonas</taxon>
    </lineage>
</organism>
<sequence length="815" mass="85869">MVRRRLWITGVVQGVGFRPHVYRLARELGVAGTVANTAAGVIVHAQGTAAVLDELARRIRDDAPAAAQVRSLTAAPLPEDPDLTGFTILASLHDQDRHTTVPADTAVCADCLRELHDPGDRRYRHPLITCTACGPRFTIVTGLPYDRPLTSMAGFPLCPDCEREYHDPADRRFHAQPVACPACGPRLWAEDADGRVDGDEPALARAQRVLADGGTVAVKGLGGYHLACRPDAAPVDRLRARKHRPDKPFALMAADLAAARRLVHLDDPATDLLTAPARPIVLAPRRPDAPVSDRVAPGAPDLGVLLAYTPLHHLLLSPGPSGLPVGDVLVMTSANLTDEPLCHTDDVPLLLGLADLVLGHDRPIVTPCDDSVFRVVDGRPSPVRRSRGYAPLPVQLDPERDLPATFAVGAELKNTVCVLDGDQAVCSQHLGDMAGWESQQTLAATAAHLLALYRIRPERWAADAHPAYQTRAWAQRFADVPLIEVQHHRAHAAALLAEHDLLAEPALIVCFDGTGYGDDGTAWGGEWLATGGDLLDRGQAALTRVAGLAPVTMIGGDRAVREPWRLALAHLRRAGIDWAEDLPPVAGSAQADRRLLATALDRGLAATTTTSAGRLFDAVAALLGVRQRISYEGQAAIELEHLALGALGGALAAQDTDPATWAGDPAVATAGGWTDVPGDLSLDTRRALLDPAAMLTALVAGLRTGTGRAALALGFHQWLATAITDRAVAERDRTGVGTVGLTGGVFANTVLLRLAGAQLAAHGFRVLRHHLVPCNDGGLSLGQAVLAAAESMKEQQPCASASPAGSNASGTTTAP</sequence>
<dbReference type="AlphaFoldDB" id="A0A7X6KWC0"/>
<comment type="similarity">
    <text evidence="2 8">Belongs to the carbamoyltransferase HypF family.</text>
</comment>
<evidence type="ECO:0000256" key="4">
    <source>
        <dbReference type="ARBA" id="ARBA00022723"/>
    </source>
</evidence>
<comment type="catalytic activity">
    <reaction evidence="7">
        <text>C-terminal L-cysteinyl-[HypE protein] + carbamoyl phosphate + ATP + H2O = C-terminal S-carboxamide-L-cysteinyl-[HypE protein] + AMP + phosphate + diphosphate + H(+)</text>
        <dbReference type="Rhea" id="RHEA:55636"/>
        <dbReference type="Rhea" id="RHEA-COMP:14247"/>
        <dbReference type="Rhea" id="RHEA-COMP:14392"/>
        <dbReference type="ChEBI" id="CHEBI:15377"/>
        <dbReference type="ChEBI" id="CHEBI:15378"/>
        <dbReference type="ChEBI" id="CHEBI:30616"/>
        <dbReference type="ChEBI" id="CHEBI:33019"/>
        <dbReference type="ChEBI" id="CHEBI:43474"/>
        <dbReference type="ChEBI" id="CHEBI:58228"/>
        <dbReference type="ChEBI" id="CHEBI:76913"/>
        <dbReference type="ChEBI" id="CHEBI:139126"/>
        <dbReference type="ChEBI" id="CHEBI:456215"/>
    </reaction>
</comment>
<dbReference type="Pfam" id="PF07503">
    <property type="entry name" value="zf-HYPF"/>
    <property type="match status" value="2"/>
</dbReference>
<dbReference type="InterPro" id="IPR055128">
    <property type="entry name" value="HypF_C_2"/>
</dbReference>
<keyword evidence="9" id="KW-0378">Hydrolase</keyword>
<comment type="catalytic activity">
    <reaction evidence="9">
        <text>an acyl phosphate + H2O = a carboxylate + phosphate + H(+)</text>
        <dbReference type="Rhea" id="RHEA:14965"/>
        <dbReference type="ChEBI" id="CHEBI:15377"/>
        <dbReference type="ChEBI" id="CHEBI:15378"/>
        <dbReference type="ChEBI" id="CHEBI:29067"/>
        <dbReference type="ChEBI" id="CHEBI:43474"/>
        <dbReference type="ChEBI" id="CHEBI:59918"/>
        <dbReference type="EC" id="3.6.1.7"/>
    </reaction>
</comment>
<dbReference type="NCBIfam" id="TIGR00143">
    <property type="entry name" value="hypF"/>
    <property type="match status" value="1"/>
</dbReference>
<dbReference type="EMBL" id="JAAXOX010000006">
    <property type="protein sequence ID" value="NKY23462.1"/>
    <property type="molecule type" value="Genomic_DNA"/>
</dbReference>